<dbReference type="KEGG" id="psti:SOO65_02285"/>
<protein>
    <submittedName>
        <fullName evidence="2">Uncharacterized protein</fullName>
    </submittedName>
</protein>
<dbReference type="AlphaFoldDB" id="A0AAX4HR41"/>
<evidence type="ECO:0000313" key="3">
    <source>
        <dbReference type="Proteomes" id="UP001324634"/>
    </source>
</evidence>
<reference evidence="2 3" key="1">
    <citation type="submission" date="2023-11" db="EMBL/GenBank/DDBJ databases">
        <title>Peredibacter starrii A3.12.</title>
        <authorList>
            <person name="Mitchell R.J."/>
        </authorList>
    </citation>
    <scope>NUCLEOTIDE SEQUENCE [LARGE SCALE GENOMIC DNA]</scope>
    <source>
        <strain evidence="2 3">A3.12</strain>
    </source>
</reference>
<feature type="signal peptide" evidence="1">
    <location>
        <begin position="1"/>
        <end position="17"/>
    </location>
</feature>
<dbReference type="Proteomes" id="UP001324634">
    <property type="component" value="Chromosome"/>
</dbReference>
<evidence type="ECO:0000313" key="2">
    <source>
        <dbReference type="EMBL" id="WPU65568.1"/>
    </source>
</evidence>
<keyword evidence="3" id="KW-1185">Reference proteome</keyword>
<dbReference type="EMBL" id="CP139487">
    <property type="protein sequence ID" value="WPU65568.1"/>
    <property type="molecule type" value="Genomic_DNA"/>
</dbReference>
<gene>
    <name evidence="2" type="ORF">SOO65_02285</name>
</gene>
<sequence length="316" mass="35909">MNKFLLALVMVPAISFAAIKSDSKGGGGGSVVACYTPDGDLKSVELLDVYEGKTRGLKFLNFSGDLNQDVRTIVERFDKSVLGKEWLIEDMVQLESKFQEIPRDAELELIQDAWPVYLPRGCKIKQLANYYNKNVIYIDGNLYDKMDYFNRLALVIHEVIYAKERFGKVTDSRYARWITALALSEKNLFTPIKDYPSTHICYSEDSRTVFMAMPLNEVKDKWRFSFINLNGHKIYSEKTVDLFLTSSPLSDAISDRNPSFDGKAHGTLSSLINPDEDITVISNQTSMMLSWTGSDPGDSFEKVPMTCKEFQTYPER</sequence>
<accession>A0AAX4HR41</accession>
<organism evidence="2 3">
    <name type="scientific">Peredibacter starrii</name>
    <dbReference type="NCBI Taxonomy" id="28202"/>
    <lineage>
        <taxon>Bacteria</taxon>
        <taxon>Pseudomonadati</taxon>
        <taxon>Bdellovibrionota</taxon>
        <taxon>Bacteriovoracia</taxon>
        <taxon>Bacteriovoracales</taxon>
        <taxon>Bacteriovoracaceae</taxon>
        <taxon>Peredibacter</taxon>
    </lineage>
</organism>
<dbReference type="RefSeq" id="WP_321396291.1">
    <property type="nucleotide sequence ID" value="NZ_CP139487.1"/>
</dbReference>
<evidence type="ECO:0000256" key="1">
    <source>
        <dbReference type="SAM" id="SignalP"/>
    </source>
</evidence>
<name>A0AAX4HR41_9BACT</name>
<feature type="chain" id="PRO_5043791674" evidence="1">
    <location>
        <begin position="18"/>
        <end position="316"/>
    </location>
</feature>
<keyword evidence="1" id="KW-0732">Signal</keyword>
<proteinExistence type="predicted"/>